<keyword evidence="1" id="KW-0694">RNA-binding</keyword>
<sequence length="704" mass="75878">GEQQCYSELFARCAGAAGGGAPDAARAAPGVATAGPVADLLRASQLPAETLHQVGIRAPRPAARRQAGAGAAAGGPPEAAPGRRGGGFSAGRAAALWCPGGPRPPPPLRDDLTRPPSPDPSGAPWPPDPKFALSCKWRLLWLVLVPPLPPLLGGWRGCAVQVPRWDAKWKGVCLWAGGPGGGQVHGRHGGQGAGKPPPPPFISPSRLLLLPCSAALVPLPLLLGPAARIGWYWWPHDAAHISPCPNSGTRILGRFGEDVEMPRLASAGSHGAPEIRRGGEGSRVLELGRVSHMNRVLEEPNHTLTGHRRAGRLDKALRFLAAPLDEPASDLLHWCSARSHSPLLVIETLAALAGSHTLSPSVFVPFFLFSFCFEQQLLRASWSTKRSRIAGVRVLRAGCLRGFVFAAWLPPRRQMWPCRWAHEVGGRAVGPQRAVGRENSQRPGVCLTGEKIFAGGIKEGTEGRYLSEYRQRRDSVSVTFDDCELVDRTRTQKYHTAKSGKPLAKQEVASASAREVEVVLETLVVVMEVVLVEQEVPETYSRFIFLEAGVFLEGLGMALSCRLCVPRACKVTWPSLLVCVFSVGQSGQWCQITDAKITELCGAKRVGYFGPTQFYVALKLIAAAQSGLPVRPALGALHTCFCNTQSPTLAPLNCLTMGFTTLCEEDGWGMCWVRCYVTQIQITFLCPRSYARAFFFSSFRDGNH</sequence>
<dbReference type="AlphaFoldDB" id="A0A8J5ZWI5"/>
<dbReference type="GO" id="GO:0071013">
    <property type="term" value="C:catalytic step 2 spliceosome"/>
    <property type="evidence" value="ECO:0007669"/>
    <property type="project" value="TreeGrafter"/>
</dbReference>
<feature type="compositionally biased region" description="Pro residues" evidence="2">
    <location>
        <begin position="115"/>
        <end position="125"/>
    </location>
</feature>
<feature type="compositionally biased region" description="Low complexity" evidence="2">
    <location>
        <begin position="57"/>
        <end position="82"/>
    </location>
</feature>
<name>A0A8J5ZWI5_GALPY</name>
<evidence type="ECO:0000313" key="4">
    <source>
        <dbReference type="Proteomes" id="UP000700334"/>
    </source>
</evidence>
<dbReference type="GO" id="GO:0003730">
    <property type="term" value="F:mRNA 3'-UTR binding"/>
    <property type="evidence" value="ECO:0007669"/>
    <property type="project" value="TreeGrafter"/>
</dbReference>
<comment type="caution">
    <text evidence="3">The sequence shown here is derived from an EMBL/GenBank/DDBJ whole genome shotgun (WGS) entry which is preliminary data.</text>
</comment>
<dbReference type="GO" id="GO:0000398">
    <property type="term" value="P:mRNA splicing, via spliceosome"/>
    <property type="evidence" value="ECO:0007669"/>
    <property type="project" value="TreeGrafter"/>
</dbReference>
<evidence type="ECO:0000313" key="3">
    <source>
        <dbReference type="EMBL" id="KAG8508861.1"/>
    </source>
</evidence>
<dbReference type="EMBL" id="JAGFMF010011973">
    <property type="protein sequence ID" value="KAG8508861.1"/>
    <property type="molecule type" value="Genomic_DNA"/>
</dbReference>
<evidence type="ECO:0000256" key="1">
    <source>
        <dbReference type="ARBA" id="ARBA00022884"/>
    </source>
</evidence>
<evidence type="ECO:0000256" key="2">
    <source>
        <dbReference type="SAM" id="MobiDB-lite"/>
    </source>
</evidence>
<reference evidence="3" key="1">
    <citation type="journal article" date="2021" name="Evol. Appl.">
        <title>The genome of the Pyrenean desman and the effects of bottlenecks and inbreeding on the genomic landscape of an endangered species.</title>
        <authorList>
            <person name="Escoda L."/>
            <person name="Castresana J."/>
        </authorList>
    </citation>
    <scope>NUCLEOTIDE SEQUENCE</scope>
    <source>
        <strain evidence="3">IBE-C5619</strain>
    </source>
</reference>
<feature type="region of interest" description="Disordered" evidence="2">
    <location>
        <begin position="52"/>
        <end position="125"/>
    </location>
</feature>
<dbReference type="OrthoDB" id="10045710at2759"/>
<feature type="non-terminal residue" evidence="3">
    <location>
        <position position="704"/>
    </location>
</feature>
<dbReference type="PANTHER" id="PTHR48026">
    <property type="entry name" value="HOMOLOGOUS TO DROSOPHILA SQD (SQUID) PROTEIN"/>
    <property type="match status" value="1"/>
</dbReference>
<protein>
    <submittedName>
        <fullName evidence="3">Heterogeneous nuclear ribonucleoprotein A1-like 2</fullName>
    </submittedName>
</protein>
<dbReference type="PANTHER" id="PTHR48026:SF2">
    <property type="entry name" value="HETEROGENEOUS NUCLEAR RIBONUCLEOPROTEIN A1-RELATED"/>
    <property type="match status" value="1"/>
</dbReference>
<keyword evidence="4" id="KW-1185">Reference proteome</keyword>
<proteinExistence type="predicted"/>
<gene>
    <name evidence="3" type="ORF">J0S82_014485</name>
</gene>
<accession>A0A8J5ZWI5</accession>
<dbReference type="Proteomes" id="UP000700334">
    <property type="component" value="Unassembled WGS sequence"/>
</dbReference>
<organism evidence="3 4">
    <name type="scientific">Galemys pyrenaicus</name>
    <name type="common">Iberian desman</name>
    <name type="synonym">Pyrenean desman</name>
    <dbReference type="NCBI Taxonomy" id="202257"/>
    <lineage>
        <taxon>Eukaryota</taxon>
        <taxon>Metazoa</taxon>
        <taxon>Chordata</taxon>
        <taxon>Craniata</taxon>
        <taxon>Vertebrata</taxon>
        <taxon>Euteleostomi</taxon>
        <taxon>Mammalia</taxon>
        <taxon>Eutheria</taxon>
        <taxon>Laurasiatheria</taxon>
        <taxon>Eulipotyphla</taxon>
        <taxon>Talpidae</taxon>
        <taxon>Galemys</taxon>
    </lineage>
</organism>
<keyword evidence="3" id="KW-0687">Ribonucleoprotein</keyword>